<name>A6JVN4_RAT</name>
<evidence type="ECO:0000313" key="1">
    <source>
        <dbReference type="EMBL" id="EDM14818.1"/>
    </source>
</evidence>
<dbReference type="Proteomes" id="UP000234681">
    <property type="component" value="Chromosome 2"/>
</dbReference>
<dbReference type="EMBL" id="CH474003">
    <property type="protein sequence ID" value="EDM14818.1"/>
    <property type="molecule type" value="Genomic_DNA"/>
</dbReference>
<organism evidence="1 2">
    <name type="scientific">Rattus norvegicus</name>
    <name type="common">Rat</name>
    <dbReference type="NCBI Taxonomy" id="10116"/>
    <lineage>
        <taxon>Eukaryota</taxon>
        <taxon>Metazoa</taxon>
        <taxon>Chordata</taxon>
        <taxon>Craniata</taxon>
        <taxon>Vertebrata</taxon>
        <taxon>Euteleostomi</taxon>
        <taxon>Mammalia</taxon>
        <taxon>Eutheria</taxon>
        <taxon>Euarchontoglires</taxon>
        <taxon>Glires</taxon>
        <taxon>Rodentia</taxon>
        <taxon>Myomorpha</taxon>
        <taxon>Muroidea</taxon>
        <taxon>Muridae</taxon>
        <taxon>Murinae</taxon>
        <taxon>Rattus</taxon>
    </lineage>
</organism>
<reference evidence="1 2" key="1">
    <citation type="submission" date="2005-09" db="EMBL/GenBank/DDBJ databases">
        <authorList>
            <person name="Mural R.J."/>
            <person name="Li P.W."/>
            <person name="Adams M.D."/>
            <person name="Amanatides P.G."/>
            <person name="Baden-Tillson H."/>
            <person name="Barnstead M."/>
            <person name="Chin S.H."/>
            <person name="Dew I."/>
            <person name="Evans C.A."/>
            <person name="Ferriera S."/>
            <person name="Flanigan M."/>
            <person name="Fosler C."/>
            <person name="Glodek A."/>
            <person name="Gu Z."/>
            <person name="Holt R.A."/>
            <person name="Jennings D."/>
            <person name="Kraft C.L."/>
            <person name="Lu F."/>
            <person name="Nguyen T."/>
            <person name="Nusskern D.R."/>
            <person name="Pfannkoch C.M."/>
            <person name="Sitter C."/>
            <person name="Sutton G.G."/>
            <person name="Venter J.C."/>
            <person name="Wang Z."/>
            <person name="Woodage T."/>
            <person name="Zheng X.H."/>
            <person name="Zhong F."/>
        </authorList>
    </citation>
    <scope>NUCLEOTIDE SEQUENCE [LARGE SCALE GENOMIC DNA]</scope>
    <source>
        <strain>BN</strain>
        <strain evidence="2">Sprague-Dawley</strain>
    </source>
</reference>
<protein>
    <submittedName>
        <fullName evidence="1">RCG50108</fullName>
    </submittedName>
</protein>
<sequence>MEHTVFFHPLLRQSRPHRLLPCKKRQSAS</sequence>
<accession>A6JVN4</accession>
<gene>
    <name evidence="1" type="ORF">rCG_50108</name>
</gene>
<evidence type="ECO:0000313" key="2">
    <source>
        <dbReference type="Proteomes" id="UP000234681"/>
    </source>
</evidence>
<dbReference type="AlphaFoldDB" id="A6JVN4"/>
<proteinExistence type="predicted"/>